<dbReference type="EMBL" id="JAEVFJ010000013">
    <property type="protein sequence ID" value="KAH8101129.1"/>
    <property type="molecule type" value="Genomic_DNA"/>
</dbReference>
<sequence length="638" mass="73342">MYQRDHVIPEPGTSPHQILEVAAMQIEFGRNDSVVGWDICSHPEGRVYLRRHCGNVLTNTPLWKDDEDLACAELAIKQIRAMLKSFSNTPTDTVIVLDVRQQNGAVFYYCVSWSNRCIFWPEKTDISRTSNYNRAVYDPSHLAQANQALFWQHAEIFPSHGVKYNIVHELKEYLNYQYLDSFTADLTLVSHESQKIANMMRVVDNLHKDTSDEHLVWVSARLMYSIWFERFMNYHGQLGARLNSTDPIHKQSNMNRRSLFFWLISPALFWLPGVYLREVEDFWLDETVRFIHWNKFITGLKEDWDRYTTPATVLLTANVSFLAIQSIDTENSHRSVAQITSYVSTLLSMTNYIICQILLRQHRRVHRDSAEHAREYLTRQQKNKFGLEIMVIVFSLPYCLFVWSMLTFLASVCWMVFWQTSVITKAVVGAFLGFLGSLVGLVIYLDWRPSSDYETFYQRVVEPLWERLESVVLRPVGRQFHPLPTFLAMFPLQRRKEDGALLGSGSAERLTAEPEELLTTDSSESPRGVVTGTNEDVAEPPVVPVRPPLHTVTSKDRREPPVGAVKKLLRHSRIQRAFKRKVSKNSDLNATFDLSTSLSPPPSSPNLPIDSAPFRMPEVAHLQSPKAIPSDRVLVAHS</sequence>
<keyword evidence="2" id="KW-1133">Transmembrane helix</keyword>
<keyword evidence="4" id="KW-1185">Reference proteome</keyword>
<dbReference type="AlphaFoldDB" id="A0A8K0UQC4"/>
<proteinExistence type="predicted"/>
<evidence type="ECO:0000313" key="4">
    <source>
        <dbReference type="Proteomes" id="UP000813824"/>
    </source>
</evidence>
<feature type="transmembrane region" description="Helical" evidence="2">
    <location>
        <begin position="389"/>
        <end position="417"/>
    </location>
</feature>
<gene>
    <name evidence="3" type="ORF">BXZ70DRAFT_110522</name>
</gene>
<accession>A0A8K0UQC4</accession>
<feature type="region of interest" description="Disordered" evidence="1">
    <location>
        <begin position="512"/>
        <end position="559"/>
    </location>
</feature>
<feature type="transmembrane region" description="Helical" evidence="2">
    <location>
        <begin position="339"/>
        <end position="359"/>
    </location>
</feature>
<comment type="caution">
    <text evidence="3">The sequence shown here is derived from an EMBL/GenBank/DDBJ whole genome shotgun (WGS) entry which is preliminary data.</text>
</comment>
<dbReference type="Proteomes" id="UP000813824">
    <property type="component" value="Unassembled WGS sequence"/>
</dbReference>
<keyword evidence="2" id="KW-0812">Transmembrane</keyword>
<evidence type="ECO:0000256" key="2">
    <source>
        <dbReference type="SAM" id="Phobius"/>
    </source>
</evidence>
<keyword evidence="2" id="KW-0472">Membrane</keyword>
<protein>
    <submittedName>
        <fullName evidence="3">Uncharacterized protein</fullName>
    </submittedName>
</protein>
<feature type="region of interest" description="Disordered" evidence="1">
    <location>
        <begin position="593"/>
        <end position="612"/>
    </location>
</feature>
<dbReference type="OrthoDB" id="2657661at2759"/>
<name>A0A8K0UQC4_9AGAR</name>
<feature type="transmembrane region" description="Helical" evidence="2">
    <location>
        <begin position="259"/>
        <end position="276"/>
    </location>
</feature>
<reference evidence="3" key="1">
    <citation type="journal article" date="2021" name="New Phytol.">
        <title>Evolutionary innovations through gain and loss of genes in the ectomycorrhizal Boletales.</title>
        <authorList>
            <person name="Wu G."/>
            <person name="Miyauchi S."/>
            <person name="Morin E."/>
            <person name="Kuo A."/>
            <person name="Drula E."/>
            <person name="Varga T."/>
            <person name="Kohler A."/>
            <person name="Feng B."/>
            <person name="Cao Y."/>
            <person name="Lipzen A."/>
            <person name="Daum C."/>
            <person name="Hundley H."/>
            <person name="Pangilinan J."/>
            <person name="Johnson J."/>
            <person name="Barry K."/>
            <person name="LaButti K."/>
            <person name="Ng V."/>
            <person name="Ahrendt S."/>
            <person name="Min B."/>
            <person name="Choi I.G."/>
            <person name="Park H."/>
            <person name="Plett J.M."/>
            <person name="Magnuson J."/>
            <person name="Spatafora J.W."/>
            <person name="Nagy L.G."/>
            <person name="Henrissat B."/>
            <person name="Grigoriev I.V."/>
            <person name="Yang Z.L."/>
            <person name="Xu J."/>
            <person name="Martin F.M."/>
        </authorList>
    </citation>
    <scope>NUCLEOTIDE SEQUENCE</scope>
    <source>
        <strain evidence="3">KKN 215</strain>
    </source>
</reference>
<evidence type="ECO:0000256" key="1">
    <source>
        <dbReference type="SAM" id="MobiDB-lite"/>
    </source>
</evidence>
<evidence type="ECO:0000313" key="3">
    <source>
        <dbReference type="EMBL" id="KAH8101129.1"/>
    </source>
</evidence>
<feature type="transmembrane region" description="Helical" evidence="2">
    <location>
        <begin position="423"/>
        <end position="445"/>
    </location>
</feature>
<organism evidence="3 4">
    <name type="scientific">Cristinia sonorae</name>
    <dbReference type="NCBI Taxonomy" id="1940300"/>
    <lineage>
        <taxon>Eukaryota</taxon>
        <taxon>Fungi</taxon>
        <taxon>Dikarya</taxon>
        <taxon>Basidiomycota</taxon>
        <taxon>Agaricomycotina</taxon>
        <taxon>Agaricomycetes</taxon>
        <taxon>Agaricomycetidae</taxon>
        <taxon>Agaricales</taxon>
        <taxon>Pleurotineae</taxon>
        <taxon>Stephanosporaceae</taxon>
        <taxon>Cristinia</taxon>
    </lineage>
</organism>